<evidence type="ECO:0000256" key="4">
    <source>
        <dbReference type="ARBA" id="ARBA00023136"/>
    </source>
</evidence>
<dbReference type="Proteomes" id="UP001257909">
    <property type="component" value="Unassembled WGS sequence"/>
</dbReference>
<gene>
    <name evidence="7" type="ORF">J2W69_003771</name>
</gene>
<accession>A0ABU1W514</accession>
<proteinExistence type="inferred from homology"/>
<feature type="signal peptide" evidence="6">
    <location>
        <begin position="1"/>
        <end position="20"/>
    </location>
</feature>
<dbReference type="Pfam" id="PF06629">
    <property type="entry name" value="MipA"/>
    <property type="match status" value="1"/>
</dbReference>
<evidence type="ECO:0000256" key="6">
    <source>
        <dbReference type="SAM" id="SignalP"/>
    </source>
</evidence>
<dbReference type="PANTHER" id="PTHR38776">
    <property type="entry name" value="MLTA-INTERACTING PROTEIN-RELATED"/>
    <property type="match status" value="1"/>
</dbReference>
<evidence type="ECO:0000256" key="1">
    <source>
        <dbReference type="ARBA" id="ARBA00004442"/>
    </source>
</evidence>
<evidence type="ECO:0000256" key="3">
    <source>
        <dbReference type="ARBA" id="ARBA00022729"/>
    </source>
</evidence>
<name>A0ABU1W514_9GAMM</name>
<evidence type="ECO:0000256" key="2">
    <source>
        <dbReference type="ARBA" id="ARBA00005722"/>
    </source>
</evidence>
<dbReference type="InterPro" id="IPR010583">
    <property type="entry name" value="MipA"/>
</dbReference>
<dbReference type="PANTHER" id="PTHR38776:SF1">
    <property type="entry name" value="MLTA-INTERACTING PROTEIN-RELATED"/>
    <property type="match status" value="1"/>
</dbReference>
<keyword evidence="4" id="KW-0472">Membrane</keyword>
<feature type="chain" id="PRO_5046514675" evidence="6">
    <location>
        <begin position="21"/>
        <end position="276"/>
    </location>
</feature>
<reference evidence="7 8" key="1">
    <citation type="submission" date="2023-07" db="EMBL/GenBank/DDBJ databases">
        <title>Sorghum-associated microbial communities from plants grown in Nebraska, USA.</title>
        <authorList>
            <person name="Schachtman D."/>
        </authorList>
    </citation>
    <scope>NUCLEOTIDE SEQUENCE [LARGE SCALE GENOMIC DNA]</scope>
    <source>
        <strain evidence="7 8">4138</strain>
    </source>
</reference>
<protein>
    <submittedName>
        <fullName evidence="7">Outer membrane scaffolding protein for murein synthesis (MipA/OmpV family)</fullName>
    </submittedName>
</protein>
<comment type="subcellular location">
    <subcellularLocation>
        <location evidence="1">Cell outer membrane</location>
    </subcellularLocation>
</comment>
<sequence>MKLFLTFILVMALHSGKLLADTPQTAAGEWSISLSAGAGKVTTPLSNRDDLQGYLLPAVSYYGERFFIENSFIGYTLFEKQNWYLDLTGSLNDDGFFFELDGINQFGWWDALGMDGGFNSGDGIEKPVYKDIKRNLSYMAGLSFTWLTDLVEVRLSSLADISGVHHGKEHHLSFRKSYHWQKWQFRWHLGTLYKNKKITNYYYNLRPDELGNNPSWFGLPGGLNYFYGVTLSYQLNPQWAVQAFWQKNQLDQDLLRSPLLRSDHYYSRFIGVRYSF</sequence>
<dbReference type="EMBL" id="JAVDWR010000022">
    <property type="protein sequence ID" value="MDR7122793.1"/>
    <property type="molecule type" value="Genomic_DNA"/>
</dbReference>
<keyword evidence="8" id="KW-1185">Reference proteome</keyword>
<keyword evidence="5" id="KW-0998">Cell outer membrane</keyword>
<evidence type="ECO:0000313" key="8">
    <source>
        <dbReference type="Proteomes" id="UP001257909"/>
    </source>
</evidence>
<evidence type="ECO:0000313" key="7">
    <source>
        <dbReference type="EMBL" id="MDR7122793.1"/>
    </source>
</evidence>
<keyword evidence="3 6" id="KW-0732">Signal</keyword>
<comment type="similarity">
    <text evidence="2">Belongs to the MipA/OmpV family.</text>
</comment>
<comment type="caution">
    <text evidence="7">The sequence shown here is derived from an EMBL/GenBank/DDBJ whole genome shotgun (WGS) entry which is preliminary data.</text>
</comment>
<dbReference type="RefSeq" id="WP_310281317.1">
    <property type="nucleotide sequence ID" value="NZ_JAVDWR010000022.1"/>
</dbReference>
<evidence type="ECO:0000256" key="5">
    <source>
        <dbReference type="ARBA" id="ARBA00023237"/>
    </source>
</evidence>
<organism evidence="7 8">
    <name type="scientific">Rheinheimera soli</name>
    <dbReference type="NCBI Taxonomy" id="443616"/>
    <lineage>
        <taxon>Bacteria</taxon>
        <taxon>Pseudomonadati</taxon>
        <taxon>Pseudomonadota</taxon>
        <taxon>Gammaproteobacteria</taxon>
        <taxon>Chromatiales</taxon>
        <taxon>Chromatiaceae</taxon>
        <taxon>Rheinheimera</taxon>
    </lineage>
</organism>